<evidence type="ECO:0000313" key="4">
    <source>
        <dbReference type="EMBL" id="CAL5130269.1"/>
    </source>
</evidence>
<protein>
    <submittedName>
        <fullName evidence="4">Uncharacterized protein</fullName>
    </submittedName>
</protein>
<evidence type="ECO:0000313" key="5">
    <source>
        <dbReference type="Proteomes" id="UP001497525"/>
    </source>
</evidence>
<accession>A0AAV2SZB7</accession>
<evidence type="ECO:0000256" key="2">
    <source>
        <dbReference type="SAM" id="MobiDB-lite"/>
    </source>
</evidence>
<keyword evidence="3" id="KW-0732">Signal</keyword>
<feature type="region of interest" description="Disordered" evidence="2">
    <location>
        <begin position="97"/>
        <end position="131"/>
    </location>
</feature>
<organism evidence="4 5">
    <name type="scientific">Calicophoron daubneyi</name>
    <name type="common">Rumen fluke</name>
    <name type="synonym">Paramphistomum daubneyi</name>
    <dbReference type="NCBI Taxonomy" id="300641"/>
    <lineage>
        <taxon>Eukaryota</taxon>
        <taxon>Metazoa</taxon>
        <taxon>Spiralia</taxon>
        <taxon>Lophotrochozoa</taxon>
        <taxon>Platyhelminthes</taxon>
        <taxon>Trematoda</taxon>
        <taxon>Digenea</taxon>
        <taxon>Plagiorchiida</taxon>
        <taxon>Pronocephalata</taxon>
        <taxon>Paramphistomoidea</taxon>
        <taxon>Paramphistomidae</taxon>
        <taxon>Calicophoron</taxon>
    </lineage>
</organism>
<feature type="coiled-coil region" evidence="1">
    <location>
        <begin position="61"/>
        <end position="88"/>
    </location>
</feature>
<dbReference type="Proteomes" id="UP001497525">
    <property type="component" value="Unassembled WGS sequence"/>
</dbReference>
<proteinExistence type="predicted"/>
<name>A0AAV2SZB7_CALDB</name>
<evidence type="ECO:0000256" key="1">
    <source>
        <dbReference type="SAM" id="Coils"/>
    </source>
</evidence>
<feature type="chain" id="PRO_5043449888" evidence="3">
    <location>
        <begin position="22"/>
        <end position="131"/>
    </location>
</feature>
<evidence type="ECO:0000256" key="3">
    <source>
        <dbReference type="SAM" id="SignalP"/>
    </source>
</evidence>
<dbReference type="EMBL" id="CAXLJL010000059">
    <property type="protein sequence ID" value="CAL5130269.1"/>
    <property type="molecule type" value="Genomic_DNA"/>
</dbReference>
<reference evidence="4" key="1">
    <citation type="submission" date="2024-06" db="EMBL/GenBank/DDBJ databases">
        <authorList>
            <person name="Liu X."/>
            <person name="Lenzi L."/>
            <person name="Haldenby T S."/>
            <person name="Uol C."/>
        </authorList>
    </citation>
    <scope>NUCLEOTIDE SEQUENCE</scope>
</reference>
<comment type="caution">
    <text evidence="4">The sequence shown here is derived from an EMBL/GenBank/DDBJ whole genome shotgun (WGS) entry which is preliminary data.</text>
</comment>
<feature type="signal peptide" evidence="3">
    <location>
        <begin position="1"/>
        <end position="21"/>
    </location>
</feature>
<gene>
    <name evidence="4" type="ORF">CDAUBV1_LOCUS1682</name>
</gene>
<dbReference type="AlphaFoldDB" id="A0AAV2SZB7"/>
<keyword evidence="1" id="KW-0175">Coiled coil</keyword>
<sequence length="131" mass="15035">MVEKPPCICVVLMSLLTLSASMTIWVEKNTGVEEDLSEWLGQQLTNRELNEGLDNLVTCDSEDYMCRLEKLERRLQRNENLLLELQNRISYWIAQQKEKVGSDTTSKDSNALRRQKESSGATSKEPNILLM</sequence>